<dbReference type="HOGENOM" id="CLU_2690186_0_0_1"/>
<dbReference type="AlphaFoldDB" id="E3NFE2"/>
<reference evidence="1" key="1">
    <citation type="submission" date="2007-07" db="EMBL/GenBank/DDBJ databases">
        <title>PCAP assembly of the Caenorhabditis remanei genome.</title>
        <authorList>
            <consortium name="The Caenorhabditis remanei Sequencing Consortium"/>
            <person name="Wilson R.K."/>
        </authorList>
    </citation>
    <scope>NUCLEOTIDE SEQUENCE [LARGE SCALE GENOMIC DNA]</scope>
    <source>
        <strain evidence="1">PB4641</strain>
    </source>
</reference>
<dbReference type="EMBL" id="DS268635">
    <property type="protein sequence ID" value="EFO96038.1"/>
    <property type="molecule type" value="Genomic_DNA"/>
</dbReference>
<gene>
    <name evidence="1" type="ORF">CRE_20561</name>
</gene>
<sequence>MRSLWLVVTVIDKRRHVRLVMIVLDDNTFKNFANNIAFQTSYASAILASVILSLQEPPENITKLKFSHRNGLQE</sequence>
<organism evidence="2">
    <name type="scientific">Caenorhabditis remanei</name>
    <name type="common">Caenorhabditis vulgaris</name>
    <dbReference type="NCBI Taxonomy" id="31234"/>
    <lineage>
        <taxon>Eukaryota</taxon>
        <taxon>Metazoa</taxon>
        <taxon>Ecdysozoa</taxon>
        <taxon>Nematoda</taxon>
        <taxon>Chromadorea</taxon>
        <taxon>Rhabditida</taxon>
        <taxon>Rhabditina</taxon>
        <taxon>Rhabditomorpha</taxon>
        <taxon>Rhabditoidea</taxon>
        <taxon>Rhabditidae</taxon>
        <taxon>Peloderinae</taxon>
        <taxon>Caenorhabditis</taxon>
    </lineage>
</organism>
<dbReference type="InParanoid" id="E3NFE2"/>
<evidence type="ECO:0000313" key="2">
    <source>
        <dbReference type="Proteomes" id="UP000008281"/>
    </source>
</evidence>
<name>E3NFE2_CAERE</name>
<evidence type="ECO:0000313" key="1">
    <source>
        <dbReference type="EMBL" id="EFO96038.1"/>
    </source>
</evidence>
<dbReference type="Proteomes" id="UP000008281">
    <property type="component" value="Unassembled WGS sequence"/>
</dbReference>
<keyword evidence="2" id="KW-1185">Reference proteome</keyword>
<accession>E3NFE2</accession>
<protein>
    <submittedName>
        <fullName evidence="1">Uncharacterized protein</fullName>
    </submittedName>
</protein>
<proteinExistence type="predicted"/>